<dbReference type="GO" id="GO:0006508">
    <property type="term" value="P:proteolysis"/>
    <property type="evidence" value="ECO:0007669"/>
    <property type="project" value="UniProtKB-KW"/>
</dbReference>
<feature type="domain" description="Subtilisin-like protease fibronectin type-III" evidence="8">
    <location>
        <begin position="219"/>
        <end position="303"/>
    </location>
</feature>
<dbReference type="InterPro" id="IPR045051">
    <property type="entry name" value="SBT"/>
</dbReference>
<evidence type="ECO:0000256" key="2">
    <source>
        <dbReference type="ARBA" id="ARBA00022670"/>
    </source>
</evidence>
<feature type="domain" description="Peptidase S8/S53" evidence="7">
    <location>
        <begin position="50"/>
        <end position="158"/>
    </location>
</feature>
<comment type="caution">
    <text evidence="9">The sequence shown here is derived from an EMBL/GenBank/DDBJ whole genome shotgun (WGS) entry which is preliminary data.</text>
</comment>
<organism evidence="9">
    <name type="scientific">Salvia splendens</name>
    <name type="common">Scarlet sage</name>
    <dbReference type="NCBI Taxonomy" id="180675"/>
    <lineage>
        <taxon>Eukaryota</taxon>
        <taxon>Viridiplantae</taxon>
        <taxon>Streptophyta</taxon>
        <taxon>Embryophyta</taxon>
        <taxon>Tracheophyta</taxon>
        <taxon>Spermatophyta</taxon>
        <taxon>Magnoliopsida</taxon>
        <taxon>eudicotyledons</taxon>
        <taxon>Gunneridae</taxon>
        <taxon>Pentapetalae</taxon>
        <taxon>asterids</taxon>
        <taxon>lamiids</taxon>
        <taxon>Lamiales</taxon>
        <taxon>Lamiaceae</taxon>
        <taxon>Nepetoideae</taxon>
        <taxon>Mentheae</taxon>
        <taxon>Salviinae</taxon>
        <taxon>Salvia</taxon>
        <taxon>Salvia subgen. Calosphace</taxon>
        <taxon>core Calosphace</taxon>
    </lineage>
</organism>
<evidence type="ECO:0000256" key="6">
    <source>
        <dbReference type="PROSITE-ProRule" id="PRU01240"/>
    </source>
</evidence>
<dbReference type="InterPro" id="IPR000209">
    <property type="entry name" value="Peptidase_S8/S53_dom"/>
</dbReference>
<evidence type="ECO:0000256" key="1">
    <source>
        <dbReference type="ARBA" id="ARBA00011073"/>
    </source>
</evidence>
<evidence type="ECO:0000313" key="10">
    <source>
        <dbReference type="Proteomes" id="UP000298416"/>
    </source>
</evidence>
<dbReference type="Gene3D" id="2.60.40.2310">
    <property type="match status" value="1"/>
</dbReference>
<evidence type="ECO:0000256" key="3">
    <source>
        <dbReference type="ARBA" id="ARBA00022729"/>
    </source>
</evidence>
<protein>
    <submittedName>
        <fullName evidence="9">Uncharacterized protein</fullName>
    </submittedName>
</protein>
<dbReference type="Pfam" id="PF00082">
    <property type="entry name" value="Peptidase_S8"/>
    <property type="match status" value="1"/>
</dbReference>
<keyword evidence="2" id="KW-0645">Protease</keyword>
<keyword evidence="4" id="KW-0378">Hydrolase</keyword>
<sequence>MSDEDLDDTAFALMGPGTYVSVEDGTKISNYINSTRSAQAVISRTKSIKMTAPAVASFSSRGPQQLCANLLKPDISAPGVNILAAYTQPTTVTGEEGDARVVMYNILSGTSMACPRVSGAAAYVKSFHPHWSPAAIKSAIMTTSKRLKITPIGAEFASGSGQLNPKAAVNPGLIYDIDLVSYISFLCKEGYQDKDIALLTGSRKYSCSSVPQAKGADGLNYPSIYLQVKGDELVIAGEFYRTVMNVGTGNSTYKAKVTSPDGLSIKITPSVLTFTQPNQKRSFKVTLEGKPPAVEAWYLSGSLL</sequence>
<dbReference type="Proteomes" id="UP000298416">
    <property type="component" value="Unassembled WGS sequence"/>
</dbReference>
<evidence type="ECO:0000259" key="8">
    <source>
        <dbReference type="Pfam" id="PF17766"/>
    </source>
</evidence>
<dbReference type="InterPro" id="IPR036852">
    <property type="entry name" value="Peptidase_S8/S53_dom_sf"/>
</dbReference>
<dbReference type="EMBL" id="PNBA02000013">
    <property type="protein sequence ID" value="KAG6403815.1"/>
    <property type="molecule type" value="Genomic_DNA"/>
</dbReference>
<reference evidence="9" key="2">
    <citation type="submission" date="2020-08" db="EMBL/GenBank/DDBJ databases">
        <title>Plant Genome Project.</title>
        <authorList>
            <person name="Zhang R.-G."/>
        </authorList>
    </citation>
    <scope>NUCLEOTIDE SEQUENCE</scope>
    <source>
        <strain evidence="9">Huo1</strain>
        <tissue evidence="9">Leaf</tissue>
    </source>
</reference>
<dbReference type="GO" id="GO:0004252">
    <property type="term" value="F:serine-type endopeptidase activity"/>
    <property type="evidence" value="ECO:0007669"/>
    <property type="project" value="InterPro"/>
</dbReference>
<evidence type="ECO:0000259" key="7">
    <source>
        <dbReference type="Pfam" id="PF00082"/>
    </source>
</evidence>
<keyword evidence="3" id="KW-0732">Signal</keyword>
<proteinExistence type="inferred from homology"/>
<dbReference type="InterPro" id="IPR023828">
    <property type="entry name" value="Peptidase_S8_Ser-AS"/>
</dbReference>
<dbReference type="SUPFAM" id="SSF52743">
    <property type="entry name" value="Subtilisin-like"/>
    <property type="match status" value="1"/>
</dbReference>
<dbReference type="PANTHER" id="PTHR10795">
    <property type="entry name" value="PROPROTEIN CONVERTASE SUBTILISIN/KEXIN"/>
    <property type="match status" value="1"/>
</dbReference>
<dbReference type="AlphaFoldDB" id="A0A8X8WXI8"/>
<keyword evidence="5" id="KW-0720">Serine protease</keyword>
<evidence type="ECO:0000256" key="4">
    <source>
        <dbReference type="ARBA" id="ARBA00022801"/>
    </source>
</evidence>
<dbReference type="InterPro" id="IPR041469">
    <property type="entry name" value="Subtilisin-like_FN3"/>
</dbReference>
<keyword evidence="10" id="KW-1185">Reference proteome</keyword>
<evidence type="ECO:0000256" key="5">
    <source>
        <dbReference type="ARBA" id="ARBA00022825"/>
    </source>
</evidence>
<dbReference type="Gene3D" id="3.40.50.200">
    <property type="entry name" value="Peptidase S8/S53 domain"/>
    <property type="match status" value="1"/>
</dbReference>
<comment type="caution">
    <text evidence="6">Lacks conserved residue(s) required for the propagation of feature annotation.</text>
</comment>
<dbReference type="Pfam" id="PF17766">
    <property type="entry name" value="fn3_6"/>
    <property type="match status" value="1"/>
</dbReference>
<comment type="similarity">
    <text evidence="1 6">Belongs to the peptidase S8 family.</text>
</comment>
<dbReference type="PROSITE" id="PS51892">
    <property type="entry name" value="SUBTILASE"/>
    <property type="match status" value="1"/>
</dbReference>
<reference evidence="9" key="1">
    <citation type="submission" date="2018-01" db="EMBL/GenBank/DDBJ databases">
        <authorList>
            <person name="Mao J.F."/>
        </authorList>
    </citation>
    <scope>NUCLEOTIDE SEQUENCE</scope>
    <source>
        <strain evidence="9">Huo1</strain>
        <tissue evidence="9">Leaf</tissue>
    </source>
</reference>
<evidence type="ECO:0000313" key="9">
    <source>
        <dbReference type="EMBL" id="KAG6403815.1"/>
    </source>
</evidence>
<dbReference type="PROSITE" id="PS00138">
    <property type="entry name" value="SUBTILASE_SER"/>
    <property type="match status" value="1"/>
</dbReference>
<accession>A0A8X8WXI8</accession>
<name>A0A8X8WXI8_SALSN</name>
<gene>
    <name evidence="9" type="ORF">SASPL_136048</name>
</gene>